<proteinExistence type="predicted"/>
<reference evidence="2 3" key="1">
    <citation type="submission" date="2019-07" db="EMBL/GenBank/DDBJ databases">
        <title>Whole genome shotgun sequence of Oceanobacillus sojae NBRC 105379.</title>
        <authorList>
            <person name="Hosoyama A."/>
            <person name="Uohara A."/>
            <person name="Ohji S."/>
            <person name="Ichikawa N."/>
        </authorList>
    </citation>
    <scope>NUCLEOTIDE SEQUENCE [LARGE SCALE GENOMIC DNA]</scope>
    <source>
        <strain evidence="2 3">NBRC 105379</strain>
    </source>
</reference>
<evidence type="ECO:0000313" key="3">
    <source>
        <dbReference type="Proteomes" id="UP000321558"/>
    </source>
</evidence>
<dbReference type="AlphaFoldDB" id="A0A511ZF76"/>
<feature type="transmembrane region" description="Helical" evidence="1">
    <location>
        <begin position="9"/>
        <end position="26"/>
    </location>
</feature>
<feature type="transmembrane region" description="Helical" evidence="1">
    <location>
        <begin position="214"/>
        <end position="235"/>
    </location>
</feature>
<keyword evidence="3" id="KW-1185">Reference proteome</keyword>
<accession>A0A511ZF76</accession>
<comment type="caution">
    <text evidence="2">The sequence shown here is derived from an EMBL/GenBank/DDBJ whole genome shotgun (WGS) entry which is preliminary data.</text>
</comment>
<evidence type="ECO:0000313" key="2">
    <source>
        <dbReference type="EMBL" id="GEN86104.1"/>
    </source>
</evidence>
<dbReference type="STRING" id="582851.GCA_900162665_04340"/>
<keyword evidence="1" id="KW-0472">Membrane</keyword>
<keyword evidence="1" id="KW-0812">Transmembrane</keyword>
<dbReference type="RefSeq" id="WP_147209000.1">
    <property type="nucleotide sequence ID" value="NZ_BJYM01000003.1"/>
</dbReference>
<dbReference type="Proteomes" id="UP000321558">
    <property type="component" value="Unassembled WGS sequence"/>
</dbReference>
<evidence type="ECO:0000256" key="1">
    <source>
        <dbReference type="SAM" id="Phobius"/>
    </source>
</evidence>
<feature type="transmembrane region" description="Helical" evidence="1">
    <location>
        <begin position="70"/>
        <end position="90"/>
    </location>
</feature>
<organism evidence="2 3">
    <name type="scientific">Oceanobacillus sojae</name>
    <dbReference type="NCBI Taxonomy" id="582851"/>
    <lineage>
        <taxon>Bacteria</taxon>
        <taxon>Bacillati</taxon>
        <taxon>Bacillota</taxon>
        <taxon>Bacilli</taxon>
        <taxon>Bacillales</taxon>
        <taxon>Bacillaceae</taxon>
        <taxon>Oceanobacillus</taxon>
    </lineage>
</organism>
<dbReference type="OrthoDB" id="875405at2"/>
<sequence length="347" mass="39514">MYIIQQGKYFWLLMIVLILSSNYMLYQTSIGATILPPEANLVVLGSLIDLVIMGPVFFMLYRKKFSIKTAILLAAAGCILARFFIPTHLLGHFATITWAGIAAEAVLIIFELLFVIAFFRYLPRIIQKVKASTLPVIFSFPSAVDKYVKNNPIIHVICSESLALYYALCSWKKTPPDGITLHKKSNFIAFQIMMIHAIIVETFAIHWWLHSKSIVISIVLLILNIYSVIFLIACIQSIRLNPIYTDEKAIYVSFGILKRVKIDFQDIERMIEDDTALKSKISKDTIDFIAKDFEQVYPDMILKMKKPVQATIFMGIQKEYSKVAIKSDDPDKLKAVVLNKISNETKI</sequence>
<feature type="transmembrane region" description="Helical" evidence="1">
    <location>
        <begin position="187"/>
        <end position="208"/>
    </location>
</feature>
<protein>
    <recommendedName>
        <fullName evidence="4">Beta-carotene 15,15'-monooxygenase</fullName>
    </recommendedName>
</protein>
<dbReference type="EMBL" id="BJYM01000003">
    <property type="protein sequence ID" value="GEN86104.1"/>
    <property type="molecule type" value="Genomic_DNA"/>
</dbReference>
<name>A0A511ZF76_9BACI</name>
<gene>
    <name evidence="2" type="ORF">OSO01_08430</name>
</gene>
<keyword evidence="1" id="KW-1133">Transmembrane helix</keyword>
<feature type="transmembrane region" description="Helical" evidence="1">
    <location>
        <begin position="96"/>
        <end position="122"/>
    </location>
</feature>
<evidence type="ECO:0008006" key="4">
    <source>
        <dbReference type="Google" id="ProtNLM"/>
    </source>
</evidence>
<feature type="transmembrane region" description="Helical" evidence="1">
    <location>
        <begin position="41"/>
        <end position="61"/>
    </location>
</feature>